<evidence type="ECO:0000313" key="1">
    <source>
        <dbReference type="EMBL" id="GMN21894.1"/>
    </source>
</evidence>
<dbReference type="Proteomes" id="UP001187192">
    <property type="component" value="Unassembled WGS sequence"/>
</dbReference>
<accession>A0AA88CYB0</accession>
<reference evidence="1" key="1">
    <citation type="submission" date="2023-07" db="EMBL/GenBank/DDBJ databases">
        <title>draft genome sequence of fig (Ficus carica).</title>
        <authorList>
            <person name="Takahashi T."/>
            <person name="Nishimura K."/>
        </authorList>
    </citation>
    <scope>NUCLEOTIDE SEQUENCE</scope>
</reference>
<name>A0AA88CYB0_FICCA</name>
<keyword evidence="2" id="KW-1185">Reference proteome</keyword>
<comment type="caution">
    <text evidence="1">The sequence shown here is derived from an EMBL/GenBank/DDBJ whole genome shotgun (WGS) entry which is preliminary data.</text>
</comment>
<organism evidence="1 2">
    <name type="scientific">Ficus carica</name>
    <name type="common">Common fig</name>
    <dbReference type="NCBI Taxonomy" id="3494"/>
    <lineage>
        <taxon>Eukaryota</taxon>
        <taxon>Viridiplantae</taxon>
        <taxon>Streptophyta</taxon>
        <taxon>Embryophyta</taxon>
        <taxon>Tracheophyta</taxon>
        <taxon>Spermatophyta</taxon>
        <taxon>Magnoliopsida</taxon>
        <taxon>eudicotyledons</taxon>
        <taxon>Gunneridae</taxon>
        <taxon>Pentapetalae</taxon>
        <taxon>rosids</taxon>
        <taxon>fabids</taxon>
        <taxon>Rosales</taxon>
        <taxon>Moraceae</taxon>
        <taxon>Ficeae</taxon>
        <taxon>Ficus</taxon>
    </lineage>
</organism>
<protein>
    <submittedName>
        <fullName evidence="1">Uncharacterized protein</fullName>
    </submittedName>
</protein>
<dbReference type="EMBL" id="BTGU01005329">
    <property type="protein sequence ID" value="GMN21894.1"/>
    <property type="molecule type" value="Genomic_DNA"/>
</dbReference>
<gene>
    <name evidence="1" type="ORF">TIFTF001_047335</name>
</gene>
<proteinExistence type="predicted"/>
<dbReference type="AlphaFoldDB" id="A0AA88CYB0"/>
<sequence length="47" mass="5275">MSFCYSEDEADSASSSTSTVPWNDMLARDGMSFSSDRFSFFSDDIED</sequence>
<evidence type="ECO:0000313" key="2">
    <source>
        <dbReference type="Proteomes" id="UP001187192"/>
    </source>
</evidence>